<comment type="caution">
    <text evidence="1">The sequence shown here is derived from an EMBL/GenBank/DDBJ whole genome shotgun (WGS) entry which is preliminary data.</text>
</comment>
<dbReference type="Proteomes" id="UP000681967">
    <property type="component" value="Unassembled WGS sequence"/>
</dbReference>
<dbReference type="AlphaFoldDB" id="A0A8S2YAF5"/>
<organism evidence="1 3">
    <name type="scientific">Rotaria magnacalcarata</name>
    <dbReference type="NCBI Taxonomy" id="392030"/>
    <lineage>
        <taxon>Eukaryota</taxon>
        <taxon>Metazoa</taxon>
        <taxon>Spiralia</taxon>
        <taxon>Gnathifera</taxon>
        <taxon>Rotifera</taxon>
        <taxon>Eurotatoria</taxon>
        <taxon>Bdelloidea</taxon>
        <taxon>Philodinida</taxon>
        <taxon>Philodinidae</taxon>
        <taxon>Rotaria</taxon>
    </lineage>
</organism>
<reference evidence="1" key="1">
    <citation type="submission" date="2021-02" db="EMBL/GenBank/DDBJ databases">
        <authorList>
            <person name="Nowell W R."/>
        </authorList>
    </citation>
    <scope>NUCLEOTIDE SEQUENCE</scope>
</reference>
<evidence type="ECO:0000313" key="3">
    <source>
        <dbReference type="Proteomes" id="UP000681967"/>
    </source>
</evidence>
<dbReference type="Gene3D" id="3.30.200.20">
    <property type="entry name" value="Phosphorylase Kinase, domain 1"/>
    <property type="match status" value="1"/>
</dbReference>
<accession>A0A8S2YAF5</accession>
<proteinExistence type="predicted"/>
<sequence>KCQNVRDGTFWAAKKMKQLYKNVDEIQQIREIRVLKQLNGHPNIIFLREIIL</sequence>
<dbReference type="Proteomes" id="UP000681720">
    <property type="component" value="Unassembled WGS sequence"/>
</dbReference>
<dbReference type="SUPFAM" id="SSF56112">
    <property type="entry name" value="Protein kinase-like (PK-like)"/>
    <property type="match status" value="1"/>
</dbReference>
<evidence type="ECO:0008006" key="4">
    <source>
        <dbReference type="Google" id="ProtNLM"/>
    </source>
</evidence>
<dbReference type="EMBL" id="CAJOBH010085004">
    <property type="protein sequence ID" value="CAF4535473.1"/>
    <property type="molecule type" value="Genomic_DNA"/>
</dbReference>
<dbReference type="InterPro" id="IPR011009">
    <property type="entry name" value="Kinase-like_dom_sf"/>
</dbReference>
<feature type="non-terminal residue" evidence="1">
    <location>
        <position position="1"/>
    </location>
</feature>
<evidence type="ECO:0000313" key="2">
    <source>
        <dbReference type="EMBL" id="CAF4667853.1"/>
    </source>
</evidence>
<name>A0A8S2YAF5_9BILA</name>
<evidence type="ECO:0000313" key="1">
    <source>
        <dbReference type="EMBL" id="CAF4535473.1"/>
    </source>
</evidence>
<protein>
    <recommendedName>
        <fullName evidence="4">Protein kinase domain-containing protein</fullName>
    </recommendedName>
</protein>
<dbReference type="EMBL" id="CAJOBJ010119167">
    <property type="protein sequence ID" value="CAF4667853.1"/>
    <property type="molecule type" value="Genomic_DNA"/>
</dbReference>
<gene>
    <name evidence="1" type="ORF">BYL167_LOCUS37476</name>
    <name evidence="2" type="ORF">GIL414_LOCUS41756</name>
</gene>